<keyword evidence="2" id="KW-1185">Reference proteome</keyword>
<dbReference type="EMBL" id="ALWO02000021">
    <property type="protein sequence ID" value="EOZ98892.1"/>
    <property type="molecule type" value="Genomic_DNA"/>
</dbReference>
<proteinExistence type="predicted"/>
<dbReference type="AlphaFoldDB" id="S2DIR9"/>
<accession>S2DIR9</accession>
<name>S2DIR9_INDAL</name>
<evidence type="ECO:0000313" key="1">
    <source>
        <dbReference type="EMBL" id="EOZ98892.1"/>
    </source>
</evidence>
<comment type="caution">
    <text evidence="1">The sequence shown here is derived from an EMBL/GenBank/DDBJ whole genome shotgun (WGS) entry which is preliminary data.</text>
</comment>
<dbReference type="STRING" id="1189612.A33Q_0875"/>
<reference evidence="1 2" key="1">
    <citation type="journal article" date="2013" name="Genome Announc.">
        <title>Draft Genome Sequence of Indibacter alkaliphilus Strain LW1T, Isolated from Lonar Lake, a Haloalkaline Lake in the Buldana District of Maharashtra, India.</title>
        <authorList>
            <person name="Singh A."/>
            <person name="Kumar Jangir P."/>
            <person name="Sharma R."/>
            <person name="Singh A."/>
            <person name="Kumar Pinnaka A."/>
            <person name="Shivaji S."/>
        </authorList>
    </citation>
    <scope>NUCLEOTIDE SEQUENCE [LARGE SCALE GENOMIC DNA]</scope>
    <source>
        <strain evidence="2">CCUG 57479 / KCTC 22604 / LW1</strain>
    </source>
</reference>
<organism evidence="1 2">
    <name type="scientific">Indibacter alkaliphilus (strain CCUG 57479 / KCTC 22604 / LW1)</name>
    <dbReference type="NCBI Taxonomy" id="1189612"/>
    <lineage>
        <taxon>Bacteria</taxon>
        <taxon>Pseudomonadati</taxon>
        <taxon>Bacteroidota</taxon>
        <taxon>Cytophagia</taxon>
        <taxon>Cytophagales</taxon>
        <taxon>Cyclobacteriaceae</taxon>
    </lineage>
</organism>
<protein>
    <submittedName>
        <fullName evidence="1">Uncharacterized protein</fullName>
    </submittedName>
</protein>
<evidence type="ECO:0000313" key="2">
    <source>
        <dbReference type="Proteomes" id="UP000006073"/>
    </source>
</evidence>
<dbReference type="Proteomes" id="UP000006073">
    <property type="component" value="Unassembled WGS sequence"/>
</dbReference>
<gene>
    <name evidence="1" type="ORF">A33Q_0875</name>
</gene>
<sequence>MVRQMGISRAPVQFQYKLDKKDLKKASPVEDIALQQLDPRNVDELLGGWMKATGKGTKKEDDEYLGVIKRRSPLSISALHPLHPLLASTEREKAISFDRTDDGGSSVRLLDHEGNLMTKEEMLAYLDNHDLTLRKAKYIDSRKANRAYGLFIYDIAIDIERLFAVSIDETQPEVEPKRQQKLREEGWIEGVNTYGPCLIAPKEIRDKVIPALAEALVEWHIVSNQATKYSPMETLAVSISEKANQVNAAIRAKLETNENGRPIATPILDNRVGELYIYLPAESYVNGANPSATALEDAKASILKKLEAFDYENQIA</sequence>
<dbReference type="eggNOG" id="ENOG502Z97X">
    <property type="taxonomic scope" value="Bacteria"/>
</dbReference>